<dbReference type="EMBL" id="PFNM01000048">
    <property type="protein sequence ID" value="PIZ44438.1"/>
    <property type="molecule type" value="Genomic_DNA"/>
</dbReference>
<evidence type="ECO:0000313" key="2">
    <source>
        <dbReference type="Proteomes" id="UP000230553"/>
    </source>
</evidence>
<evidence type="ECO:0000313" key="1">
    <source>
        <dbReference type="EMBL" id="PIZ44438.1"/>
    </source>
</evidence>
<sequence length="108" mass="13113">MHHLIKTESEQNKWLGGKEKKAQEWLYKIHHMHHFCSKNGARHELHHCFLFEKVNKKGRKYGIVHKIFSDKIYHCLDDEFKGKLYDHANRVYKIIKRVIKGKKIYEIT</sequence>
<organism evidence="1 2">
    <name type="scientific">Candidatus Wolfebacteria bacterium CG_4_10_14_0_2_um_filter_39_18</name>
    <dbReference type="NCBI Taxonomy" id="1975061"/>
    <lineage>
        <taxon>Bacteria</taxon>
        <taxon>Candidatus Wolfeibacteriota</taxon>
    </lineage>
</organism>
<comment type="caution">
    <text evidence="1">The sequence shown here is derived from an EMBL/GenBank/DDBJ whole genome shotgun (WGS) entry which is preliminary data.</text>
</comment>
<gene>
    <name evidence="1" type="ORF">COY31_02550</name>
</gene>
<name>A0A2M7TF66_9BACT</name>
<protein>
    <submittedName>
        <fullName evidence="1">Uncharacterized protein</fullName>
    </submittedName>
</protein>
<dbReference type="AlphaFoldDB" id="A0A2M7TF66"/>
<accession>A0A2M7TF66</accession>
<proteinExistence type="predicted"/>
<dbReference type="Proteomes" id="UP000230553">
    <property type="component" value="Unassembled WGS sequence"/>
</dbReference>
<reference evidence="2" key="1">
    <citation type="submission" date="2017-09" db="EMBL/GenBank/DDBJ databases">
        <title>Depth-based differentiation of microbial function through sediment-hosted aquifers and enrichment of novel symbionts in the deep terrestrial subsurface.</title>
        <authorList>
            <person name="Probst A.J."/>
            <person name="Ladd B."/>
            <person name="Jarett J.K."/>
            <person name="Geller-Mcgrath D.E."/>
            <person name="Sieber C.M.K."/>
            <person name="Emerson J.B."/>
            <person name="Anantharaman K."/>
            <person name="Thomas B.C."/>
            <person name="Malmstrom R."/>
            <person name="Stieglmeier M."/>
            <person name="Klingl A."/>
            <person name="Woyke T."/>
            <person name="Ryan C.M."/>
            <person name="Banfield J.F."/>
        </authorList>
    </citation>
    <scope>NUCLEOTIDE SEQUENCE [LARGE SCALE GENOMIC DNA]</scope>
</reference>